<evidence type="ECO:0000256" key="1">
    <source>
        <dbReference type="SAM" id="MobiDB-lite"/>
    </source>
</evidence>
<organism evidence="2 3">
    <name type="scientific">Zingiber officinale</name>
    <name type="common">Ginger</name>
    <name type="synonym">Amomum zingiber</name>
    <dbReference type="NCBI Taxonomy" id="94328"/>
    <lineage>
        <taxon>Eukaryota</taxon>
        <taxon>Viridiplantae</taxon>
        <taxon>Streptophyta</taxon>
        <taxon>Embryophyta</taxon>
        <taxon>Tracheophyta</taxon>
        <taxon>Spermatophyta</taxon>
        <taxon>Magnoliopsida</taxon>
        <taxon>Liliopsida</taxon>
        <taxon>Zingiberales</taxon>
        <taxon>Zingiberaceae</taxon>
        <taxon>Zingiber</taxon>
    </lineage>
</organism>
<name>A0A8J5GCS4_ZINOF</name>
<evidence type="ECO:0000313" key="2">
    <source>
        <dbReference type="EMBL" id="KAG6503296.1"/>
    </source>
</evidence>
<feature type="region of interest" description="Disordered" evidence="1">
    <location>
        <begin position="58"/>
        <end position="80"/>
    </location>
</feature>
<protein>
    <submittedName>
        <fullName evidence="2">Uncharacterized protein</fullName>
    </submittedName>
</protein>
<reference evidence="2 3" key="1">
    <citation type="submission" date="2020-08" db="EMBL/GenBank/DDBJ databases">
        <title>Plant Genome Project.</title>
        <authorList>
            <person name="Zhang R.-G."/>
        </authorList>
    </citation>
    <scope>NUCLEOTIDE SEQUENCE [LARGE SCALE GENOMIC DNA]</scope>
    <source>
        <tissue evidence="2">Rhizome</tissue>
    </source>
</reference>
<evidence type="ECO:0000313" key="3">
    <source>
        <dbReference type="Proteomes" id="UP000734854"/>
    </source>
</evidence>
<sequence length="278" mass="30838">MLKLAREKEVKRQTLSELVDLSLFTTSTSSSGEASTFVPSRCLLLGWEEAAAAANKPQSSSSISGIGRPAHAPTSPPLLPPTTTVLPFSPRWRQPLLRLPGAARCRLPYQPHQERVGRGARRWRNWAKFGSPDLFLLLQLVGSGILCFPPFFVTGKQEKNYSEKMSPYDGAPEEFDQTIFSVRSDRSIGPVENFALNLVKDVQNYSAVHSGSLSSHVHSATSTSNMMSVAASFYKATLAVRTGISVPFNNLAIIYKQQFINLKYSRVEIDEVRFEWAE</sequence>
<proteinExistence type="predicted"/>
<dbReference type="AlphaFoldDB" id="A0A8J5GCS4"/>
<gene>
    <name evidence="2" type="ORF">ZIOFF_035607</name>
</gene>
<dbReference type="Proteomes" id="UP000734854">
    <property type="component" value="Unassembled WGS sequence"/>
</dbReference>
<dbReference type="EMBL" id="JACMSC010000010">
    <property type="protein sequence ID" value="KAG6503296.1"/>
    <property type="molecule type" value="Genomic_DNA"/>
</dbReference>
<comment type="caution">
    <text evidence="2">The sequence shown here is derived from an EMBL/GenBank/DDBJ whole genome shotgun (WGS) entry which is preliminary data.</text>
</comment>
<accession>A0A8J5GCS4</accession>
<keyword evidence="3" id="KW-1185">Reference proteome</keyword>